<feature type="domain" description="Terpene synthase metal-binding" evidence="5">
    <location>
        <begin position="301"/>
        <end position="539"/>
    </location>
</feature>
<protein>
    <submittedName>
        <fullName evidence="6">Uncharacterized protein</fullName>
    </submittedName>
</protein>
<dbReference type="EnsemblPlants" id="Kaladp0010s0100.1.v1.1">
    <property type="protein sequence ID" value="Kaladp0010s0100.1.v1.1"/>
    <property type="gene ID" value="Kaladp0010s0100.v1.1"/>
</dbReference>
<dbReference type="SFLD" id="SFLDS00005">
    <property type="entry name" value="Isoprenoid_Synthase_Type_I"/>
    <property type="match status" value="1"/>
</dbReference>
<dbReference type="Pfam" id="PF03936">
    <property type="entry name" value="Terpene_synth_C"/>
    <property type="match status" value="1"/>
</dbReference>
<dbReference type="Proteomes" id="UP000594263">
    <property type="component" value="Unplaced"/>
</dbReference>
<dbReference type="AlphaFoldDB" id="A0A7N0RFK1"/>
<dbReference type="InterPro" id="IPR044814">
    <property type="entry name" value="Terpene_cyclase_plant_C1"/>
</dbReference>
<evidence type="ECO:0000256" key="3">
    <source>
        <dbReference type="ARBA" id="ARBA00022842"/>
    </source>
</evidence>
<evidence type="ECO:0000313" key="6">
    <source>
        <dbReference type="EnsemblPlants" id="Kaladp0010s0100.1.v1.1"/>
    </source>
</evidence>
<dbReference type="PANTHER" id="PTHR31225">
    <property type="entry name" value="OS04G0344100 PROTEIN-RELATED"/>
    <property type="match status" value="1"/>
</dbReference>
<keyword evidence="3" id="KW-0460">Magnesium</keyword>
<dbReference type="Gene3D" id="1.50.10.130">
    <property type="entry name" value="Terpene synthase, N-terminal domain"/>
    <property type="match status" value="1"/>
</dbReference>
<accession>A0A7N0RFK1</accession>
<evidence type="ECO:0000259" key="4">
    <source>
        <dbReference type="Pfam" id="PF01397"/>
    </source>
</evidence>
<dbReference type="Gene3D" id="1.10.600.10">
    <property type="entry name" value="Farnesyl Diphosphate Synthase"/>
    <property type="match status" value="1"/>
</dbReference>
<dbReference type="InterPro" id="IPR001906">
    <property type="entry name" value="Terpene_synth_N"/>
</dbReference>
<sequence length="607" mass="69586">MSSASLLQAPSSQLLSVSSKKLQALKLNAASGLPQALRTLRFAVQCSSVSSRAEPAAARRRSASYKDCVWDYNYIQNSMQIYYTDVWFKRQAEKLVLEVGVMLRSEVGQAGQLELVDDLQRLGLAYHFKEEIGAIMEKIYLAGKYLTVTDLHTAALAFRLLRQHGIPVSQDIFRCFMDEGTARFKPSLADDVKGMLALYEASYLSVEGETMLEEASDFTAAHLNRQLDDVDPYLEDLLAHALEMPLHWRTQRSEARWFIEEAYGKRPDMSPLLLQLAKLDFNIVQGMHQEELRDLSRWWSKLELGKELSFARDSLVVSHLWSIQISPEPQYEACRRVFTKVIALVSTIDDIYDIYGTLEEVELFTDAVERWNIDGMKQLPDYMKKCYMALYNTVNTMAYEVLRDKGIDVTNNLKTTWARLMRSYLKEARWYHSGHRPSLLEYMSNARISITTPLMTMHSHIFDPKPATQTELEYLENDPNILKWASIIFRFCDDLGTSSDEMARGDVPKSVQCYMNDAGATEQAARNHVKGLVREGWKKLNEYRMEERTLPDSTVERLLNLTRASQCFYQDGDGHGVQDGETKQLMAKLLFHPIPHSPHDMPGERSY</sequence>
<dbReference type="InterPro" id="IPR034741">
    <property type="entry name" value="Terpene_cyclase-like_1_C"/>
</dbReference>
<dbReference type="GO" id="GO:0010333">
    <property type="term" value="F:terpene synthase activity"/>
    <property type="evidence" value="ECO:0007669"/>
    <property type="project" value="InterPro"/>
</dbReference>
<dbReference type="Gramene" id="Kaladp0010s0100.1.v1.1">
    <property type="protein sequence ID" value="Kaladp0010s0100.1.v1.1"/>
    <property type="gene ID" value="Kaladp0010s0100.v1.1"/>
</dbReference>
<evidence type="ECO:0000256" key="2">
    <source>
        <dbReference type="ARBA" id="ARBA00022723"/>
    </source>
</evidence>
<evidence type="ECO:0000256" key="1">
    <source>
        <dbReference type="ARBA" id="ARBA00001946"/>
    </source>
</evidence>
<dbReference type="GO" id="GO:0000287">
    <property type="term" value="F:magnesium ion binding"/>
    <property type="evidence" value="ECO:0007669"/>
    <property type="project" value="InterPro"/>
</dbReference>
<dbReference type="PANTHER" id="PTHR31225:SF9">
    <property type="entry name" value="TERPENE SYNTHASE 10"/>
    <property type="match status" value="1"/>
</dbReference>
<dbReference type="SUPFAM" id="SSF48239">
    <property type="entry name" value="Terpenoid cyclases/Protein prenyltransferases"/>
    <property type="match status" value="1"/>
</dbReference>
<reference evidence="6" key="1">
    <citation type="submission" date="2021-01" db="UniProtKB">
        <authorList>
            <consortium name="EnsemblPlants"/>
        </authorList>
    </citation>
    <scope>IDENTIFICATION</scope>
</reference>
<evidence type="ECO:0000313" key="7">
    <source>
        <dbReference type="Proteomes" id="UP000594263"/>
    </source>
</evidence>
<feature type="domain" description="Terpene synthase N-terminal" evidence="4">
    <location>
        <begin position="70"/>
        <end position="242"/>
    </location>
</feature>
<dbReference type="InterPro" id="IPR005630">
    <property type="entry name" value="Terpene_synthase_metal-bd"/>
</dbReference>
<dbReference type="FunFam" id="1.50.10.130:FF:000001">
    <property type="entry name" value="Isoprene synthase, chloroplastic"/>
    <property type="match status" value="1"/>
</dbReference>
<dbReference type="InterPro" id="IPR008930">
    <property type="entry name" value="Terpenoid_cyclase/PrenylTrfase"/>
</dbReference>
<dbReference type="CDD" id="cd00684">
    <property type="entry name" value="Terpene_cyclase_plant_C1"/>
    <property type="match status" value="1"/>
</dbReference>
<dbReference type="InterPro" id="IPR036965">
    <property type="entry name" value="Terpene_synth_N_sf"/>
</dbReference>
<keyword evidence="2" id="KW-0479">Metal-binding</keyword>
<dbReference type="SFLD" id="SFLDG01019">
    <property type="entry name" value="Terpene_Cyclase_Like_1_C_Termi"/>
    <property type="match status" value="1"/>
</dbReference>
<dbReference type="GO" id="GO:0016102">
    <property type="term" value="P:diterpenoid biosynthetic process"/>
    <property type="evidence" value="ECO:0007669"/>
    <property type="project" value="InterPro"/>
</dbReference>
<name>A0A7N0RFK1_KALFE</name>
<dbReference type="OMA" id="INIYEKM"/>
<comment type="cofactor">
    <cofactor evidence="1">
        <name>Mg(2+)</name>
        <dbReference type="ChEBI" id="CHEBI:18420"/>
    </cofactor>
</comment>
<dbReference type="Pfam" id="PF01397">
    <property type="entry name" value="Terpene_synth"/>
    <property type="match status" value="1"/>
</dbReference>
<keyword evidence="7" id="KW-1185">Reference proteome</keyword>
<dbReference type="SUPFAM" id="SSF48576">
    <property type="entry name" value="Terpenoid synthases"/>
    <property type="match status" value="1"/>
</dbReference>
<dbReference type="FunFam" id="1.10.600.10:FF:000007">
    <property type="entry name" value="Isoprene synthase, chloroplastic"/>
    <property type="match status" value="1"/>
</dbReference>
<dbReference type="InterPro" id="IPR050148">
    <property type="entry name" value="Terpene_synthase-like"/>
</dbReference>
<evidence type="ECO:0000259" key="5">
    <source>
        <dbReference type="Pfam" id="PF03936"/>
    </source>
</evidence>
<organism evidence="6 7">
    <name type="scientific">Kalanchoe fedtschenkoi</name>
    <name type="common">Lavender scallops</name>
    <name type="synonym">South American air plant</name>
    <dbReference type="NCBI Taxonomy" id="63787"/>
    <lineage>
        <taxon>Eukaryota</taxon>
        <taxon>Viridiplantae</taxon>
        <taxon>Streptophyta</taxon>
        <taxon>Embryophyta</taxon>
        <taxon>Tracheophyta</taxon>
        <taxon>Spermatophyta</taxon>
        <taxon>Magnoliopsida</taxon>
        <taxon>eudicotyledons</taxon>
        <taxon>Gunneridae</taxon>
        <taxon>Pentapetalae</taxon>
        <taxon>Saxifragales</taxon>
        <taxon>Crassulaceae</taxon>
        <taxon>Kalanchoe</taxon>
    </lineage>
</organism>
<proteinExistence type="predicted"/>
<dbReference type="InterPro" id="IPR008949">
    <property type="entry name" value="Isoprenoid_synthase_dom_sf"/>
</dbReference>